<dbReference type="EMBL" id="BK015346">
    <property type="protein sequence ID" value="DAE02460.1"/>
    <property type="molecule type" value="Genomic_DNA"/>
</dbReference>
<name>A0A8S5P8E4_9CAUD</name>
<proteinExistence type="predicted"/>
<sequence>MIKEYLFKVTKEQYIKVGATNKEDAYELAEENSLIDTSDEEVTDIELIDVYDEDVDAIYDDYKLGMYDADEEEDYRDYDEERISNYFYGS</sequence>
<reference evidence="1" key="1">
    <citation type="journal article" date="2021" name="Proc. Natl. Acad. Sci. U.S.A.">
        <title>A Catalog of Tens of Thousands of Viruses from Human Metagenomes Reveals Hidden Associations with Chronic Diseases.</title>
        <authorList>
            <person name="Tisza M.J."/>
            <person name="Buck C.B."/>
        </authorList>
    </citation>
    <scope>NUCLEOTIDE SEQUENCE</scope>
    <source>
        <strain evidence="1">CtsUY14</strain>
    </source>
</reference>
<evidence type="ECO:0000313" key="1">
    <source>
        <dbReference type="EMBL" id="DAE02460.1"/>
    </source>
</evidence>
<protein>
    <submittedName>
        <fullName evidence="1">Uncharacterized protein</fullName>
    </submittedName>
</protein>
<accession>A0A8S5P8E4</accession>
<organism evidence="1">
    <name type="scientific">Siphoviridae sp. ctsUY14</name>
    <dbReference type="NCBI Taxonomy" id="2825693"/>
    <lineage>
        <taxon>Viruses</taxon>
        <taxon>Duplodnaviria</taxon>
        <taxon>Heunggongvirae</taxon>
        <taxon>Uroviricota</taxon>
        <taxon>Caudoviricetes</taxon>
    </lineage>
</organism>